<evidence type="ECO:0000313" key="3">
    <source>
        <dbReference type="Proteomes" id="UP000005713"/>
    </source>
</evidence>
<dbReference type="Gene3D" id="3.30.420.10">
    <property type="entry name" value="Ribonuclease H-like superfamily/Ribonuclease H"/>
    <property type="match status" value="1"/>
</dbReference>
<organism evidence="2 3">
    <name type="scientific">Sagittula stellata (strain ATCC 700073 / DSM 11524 / E-37)</name>
    <dbReference type="NCBI Taxonomy" id="388399"/>
    <lineage>
        <taxon>Bacteria</taxon>
        <taxon>Pseudomonadati</taxon>
        <taxon>Pseudomonadota</taxon>
        <taxon>Alphaproteobacteria</taxon>
        <taxon>Rhodobacterales</taxon>
        <taxon>Roseobacteraceae</taxon>
        <taxon>Sagittula</taxon>
    </lineage>
</organism>
<name>A3JZD2_SAGS3</name>
<reference evidence="2 3" key="1">
    <citation type="submission" date="2006-06" db="EMBL/GenBank/DDBJ databases">
        <authorList>
            <person name="Moran M.A."/>
            <person name="Ferriera S."/>
            <person name="Johnson J."/>
            <person name="Kravitz S."/>
            <person name="Beeson K."/>
            <person name="Sutton G."/>
            <person name="Rogers Y.-H."/>
            <person name="Friedman R."/>
            <person name="Frazier M."/>
            <person name="Venter J.C."/>
        </authorList>
    </citation>
    <scope>NUCLEOTIDE SEQUENCE [LARGE SCALE GENOMIC DNA]</scope>
    <source>
        <strain evidence="2 3">E-37</strain>
    </source>
</reference>
<dbReference type="PANTHER" id="PTHR47515">
    <property type="entry name" value="LOW CALCIUM RESPONSE LOCUS PROTEIN T"/>
    <property type="match status" value="1"/>
</dbReference>
<dbReference type="Proteomes" id="UP000005713">
    <property type="component" value="Unassembled WGS sequence"/>
</dbReference>
<gene>
    <name evidence="2" type="ORF">SSE37_08503</name>
</gene>
<dbReference type="GO" id="GO:0015074">
    <property type="term" value="P:DNA integration"/>
    <property type="evidence" value="ECO:0007669"/>
    <property type="project" value="InterPro"/>
</dbReference>
<comment type="caution">
    <text evidence="2">The sequence shown here is derived from an EMBL/GenBank/DDBJ whole genome shotgun (WGS) entry which is preliminary data.</text>
</comment>
<dbReference type="InterPro" id="IPR036397">
    <property type="entry name" value="RNaseH_sf"/>
</dbReference>
<accession>A3JZD2</accession>
<dbReference type="Pfam" id="PF00665">
    <property type="entry name" value="rve"/>
    <property type="match status" value="1"/>
</dbReference>
<proteinExistence type="predicted"/>
<evidence type="ECO:0000259" key="1">
    <source>
        <dbReference type="Pfam" id="PF00665"/>
    </source>
</evidence>
<dbReference type="InterPro" id="IPR012337">
    <property type="entry name" value="RNaseH-like_sf"/>
</dbReference>
<dbReference type="InterPro" id="IPR001584">
    <property type="entry name" value="Integrase_cat-core"/>
</dbReference>
<dbReference type="SUPFAM" id="SSF53098">
    <property type="entry name" value="Ribonuclease H-like"/>
    <property type="match status" value="1"/>
</dbReference>
<dbReference type="EMBL" id="AAYA01000002">
    <property type="protein sequence ID" value="EBA09835.1"/>
    <property type="molecule type" value="Genomic_DNA"/>
</dbReference>
<protein>
    <submittedName>
        <fullName evidence="2">Transposase and inactivated derivative</fullName>
    </submittedName>
</protein>
<evidence type="ECO:0000313" key="2">
    <source>
        <dbReference type="EMBL" id="EBA09835.1"/>
    </source>
</evidence>
<feature type="domain" description="Integrase catalytic" evidence="1">
    <location>
        <begin position="21"/>
        <end position="91"/>
    </location>
</feature>
<dbReference type="GO" id="GO:0003676">
    <property type="term" value="F:nucleic acid binding"/>
    <property type="evidence" value="ECO:0007669"/>
    <property type="project" value="InterPro"/>
</dbReference>
<keyword evidence="3" id="KW-1185">Reference proteome</keyword>
<dbReference type="PANTHER" id="PTHR47515:SF1">
    <property type="entry name" value="BLR2054 PROTEIN"/>
    <property type="match status" value="1"/>
</dbReference>
<sequence>MRRRRGAKRLVARVATSLPDGRRFRVLVVVDDYGRERLALVADTSLSGLRAVRELDGLIMQRGRPAMVVSGNGTELTWLAVLSWCQSTGIECGLVAHISDEDSL</sequence>
<dbReference type="AlphaFoldDB" id="A3JZD2"/>
<dbReference type="eggNOG" id="COG2801">
    <property type="taxonomic scope" value="Bacteria"/>
</dbReference>